<keyword evidence="2" id="KW-0489">Methyltransferase</keyword>
<dbReference type="InterPro" id="IPR050447">
    <property type="entry name" value="Erg6_SMT_methyltransf"/>
</dbReference>
<reference evidence="2" key="1">
    <citation type="journal article" date="2014" name="Int. J. Syst. Evol. Microbiol.">
        <title>Complete genome sequence of Corynebacterium casei LMG S-19264T (=DSM 44701T), isolated from a smear-ripened cheese.</title>
        <authorList>
            <consortium name="US DOE Joint Genome Institute (JGI-PGF)"/>
            <person name="Walter F."/>
            <person name="Albersmeier A."/>
            <person name="Kalinowski J."/>
            <person name="Ruckert C."/>
        </authorList>
    </citation>
    <scope>NUCLEOTIDE SEQUENCE</scope>
    <source>
        <strain evidence="2">VKM Ac-2007</strain>
    </source>
</reference>
<dbReference type="AlphaFoldDB" id="A0A9W6HYC6"/>
<dbReference type="CDD" id="cd02440">
    <property type="entry name" value="AdoMet_MTases"/>
    <property type="match status" value="1"/>
</dbReference>
<protein>
    <submittedName>
        <fullName evidence="2">Methyltransferase type 11</fullName>
    </submittedName>
</protein>
<dbReference type="Pfam" id="PF13649">
    <property type="entry name" value="Methyltransf_25"/>
    <property type="match status" value="1"/>
</dbReference>
<reference evidence="2" key="2">
    <citation type="submission" date="2023-01" db="EMBL/GenBank/DDBJ databases">
        <authorList>
            <person name="Sun Q."/>
            <person name="Evtushenko L."/>
        </authorList>
    </citation>
    <scope>NUCLEOTIDE SEQUENCE</scope>
    <source>
        <strain evidence="2">VKM Ac-2007</strain>
    </source>
</reference>
<dbReference type="Gene3D" id="3.40.50.150">
    <property type="entry name" value="Vaccinia Virus protein VP39"/>
    <property type="match status" value="1"/>
</dbReference>
<comment type="caution">
    <text evidence="2">The sequence shown here is derived from an EMBL/GenBank/DDBJ whole genome shotgun (WGS) entry which is preliminary data.</text>
</comment>
<dbReference type="Proteomes" id="UP001143474">
    <property type="component" value="Unassembled WGS sequence"/>
</dbReference>
<evidence type="ECO:0000313" key="2">
    <source>
        <dbReference type="EMBL" id="GLK08298.1"/>
    </source>
</evidence>
<name>A0A9W6HYC6_9ACTN</name>
<organism evidence="2 3">
    <name type="scientific">Streptosporangium carneum</name>
    <dbReference type="NCBI Taxonomy" id="47481"/>
    <lineage>
        <taxon>Bacteria</taxon>
        <taxon>Bacillati</taxon>
        <taxon>Actinomycetota</taxon>
        <taxon>Actinomycetes</taxon>
        <taxon>Streptosporangiales</taxon>
        <taxon>Streptosporangiaceae</taxon>
        <taxon>Streptosporangium</taxon>
    </lineage>
</organism>
<evidence type="ECO:0000313" key="3">
    <source>
        <dbReference type="Proteomes" id="UP001143474"/>
    </source>
</evidence>
<dbReference type="InterPro" id="IPR041698">
    <property type="entry name" value="Methyltransf_25"/>
</dbReference>
<dbReference type="SUPFAM" id="SSF53335">
    <property type="entry name" value="S-adenosyl-L-methionine-dependent methyltransferases"/>
    <property type="match status" value="1"/>
</dbReference>
<evidence type="ECO:0000259" key="1">
    <source>
        <dbReference type="Pfam" id="PF13649"/>
    </source>
</evidence>
<keyword evidence="2" id="KW-0808">Transferase</keyword>
<dbReference type="PANTHER" id="PTHR44068">
    <property type="entry name" value="ZGC:194242"/>
    <property type="match status" value="1"/>
</dbReference>
<gene>
    <name evidence="2" type="ORF">GCM10017600_17030</name>
</gene>
<dbReference type="RefSeq" id="WP_271216803.1">
    <property type="nucleotide sequence ID" value="NZ_BAAAVD010000044.1"/>
</dbReference>
<sequence length="270" mass="29400">MTTDNTMPSSADISDFYDVATHVLTTIWGDSFHVGYWLSDDDDSSDRQAVERTEELLTGKLGASSGDRVLDLGCGIGAPAFRLAQVTGAEVLGVSIDRGQIDEANRRARALGVEKRVSFELADALELPYADDSFDAAWAIESLIHMDRPPALRELGRVVRPGGRIVISDLLEREPLSDGQRDLLESMALSPVLTLDAYRKLVEESGLEVVELTDVSEHTHRTHARMADSARRHYDELVRLHGAEAAEVLGVMLSPVELGIVVAVLRSPGA</sequence>
<dbReference type="GO" id="GO:0032259">
    <property type="term" value="P:methylation"/>
    <property type="evidence" value="ECO:0007669"/>
    <property type="project" value="UniProtKB-KW"/>
</dbReference>
<keyword evidence="3" id="KW-1185">Reference proteome</keyword>
<dbReference type="InterPro" id="IPR029063">
    <property type="entry name" value="SAM-dependent_MTases_sf"/>
</dbReference>
<dbReference type="PANTHER" id="PTHR44068:SF11">
    <property type="entry name" value="GERANYL DIPHOSPHATE 2-C-METHYLTRANSFERASE"/>
    <property type="match status" value="1"/>
</dbReference>
<proteinExistence type="predicted"/>
<accession>A0A9W6HYC6</accession>
<feature type="domain" description="Methyltransferase" evidence="1">
    <location>
        <begin position="69"/>
        <end position="163"/>
    </location>
</feature>
<dbReference type="EMBL" id="BSEV01000002">
    <property type="protein sequence ID" value="GLK08298.1"/>
    <property type="molecule type" value="Genomic_DNA"/>
</dbReference>
<dbReference type="GO" id="GO:0008757">
    <property type="term" value="F:S-adenosylmethionine-dependent methyltransferase activity"/>
    <property type="evidence" value="ECO:0007669"/>
    <property type="project" value="InterPro"/>
</dbReference>